<feature type="repeat" description="ANK" evidence="7">
    <location>
        <begin position="209"/>
        <end position="241"/>
    </location>
</feature>
<keyword evidence="11" id="KW-1185">Reference proteome</keyword>
<feature type="repeat" description="ANK" evidence="7">
    <location>
        <begin position="89"/>
        <end position="111"/>
    </location>
</feature>
<feature type="transmembrane region" description="Helical" evidence="8">
    <location>
        <begin position="512"/>
        <end position="532"/>
    </location>
</feature>
<dbReference type="PANTHER" id="PTHR24186:SF53">
    <property type="entry name" value="PGG DOMAIN-CONTAINING PROTEIN"/>
    <property type="match status" value="1"/>
</dbReference>
<dbReference type="SMART" id="SM00248">
    <property type="entry name" value="ANK"/>
    <property type="match status" value="7"/>
</dbReference>
<evidence type="ECO:0000256" key="3">
    <source>
        <dbReference type="ARBA" id="ARBA00022737"/>
    </source>
</evidence>
<keyword evidence="4 8" id="KW-1133">Transmembrane helix</keyword>
<keyword evidence="5 7" id="KW-0040">ANK repeat</keyword>
<feature type="transmembrane region" description="Helical" evidence="8">
    <location>
        <begin position="538"/>
        <end position="560"/>
    </location>
</feature>
<dbReference type="Proteomes" id="UP001165190">
    <property type="component" value="Unassembled WGS sequence"/>
</dbReference>
<evidence type="ECO:0000313" key="11">
    <source>
        <dbReference type="Proteomes" id="UP001165190"/>
    </source>
</evidence>
<dbReference type="Pfam" id="PF12796">
    <property type="entry name" value="Ank_2"/>
    <property type="match status" value="2"/>
</dbReference>
<feature type="repeat" description="ANK" evidence="7">
    <location>
        <begin position="243"/>
        <end position="275"/>
    </location>
</feature>
<gene>
    <name evidence="10" type="ORF">HRI_004651600</name>
</gene>
<evidence type="ECO:0000313" key="10">
    <source>
        <dbReference type="EMBL" id="GMJ09824.1"/>
    </source>
</evidence>
<feature type="repeat" description="ANK" evidence="7">
    <location>
        <begin position="141"/>
        <end position="163"/>
    </location>
</feature>
<reference evidence="10" key="1">
    <citation type="submission" date="2023-05" db="EMBL/GenBank/DDBJ databases">
        <title>Genome and transcriptome analyses reveal genes involved in the formation of fine ridges on petal epidermal cells in Hibiscus trionum.</title>
        <authorList>
            <person name="Koshimizu S."/>
            <person name="Masuda S."/>
            <person name="Ishii T."/>
            <person name="Shirasu K."/>
            <person name="Hoshino A."/>
            <person name="Arita M."/>
        </authorList>
    </citation>
    <scope>NUCLEOTIDE SEQUENCE</scope>
    <source>
        <strain evidence="10">Hamamatsu line</strain>
    </source>
</reference>
<comment type="caution">
    <text evidence="10">The sequence shown here is derived from an EMBL/GenBank/DDBJ whole genome shotgun (WGS) entry which is preliminary data.</text>
</comment>
<evidence type="ECO:0000259" key="9">
    <source>
        <dbReference type="Pfam" id="PF13962"/>
    </source>
</evidence>
<dbReference type="PROSITE" id="PS50297">
    <property type="entry name" value="ANK_REP_REGION"/>
    <property type="match status" value="4"/>
</dbReference>
<dbReference type="InterPro" id="IPR036770">
    <property type="entry name" value="Ankyrin_rpt-contain_sf"/>
</dbReference>
<dbReference type="InterPro" id="IPR026961">
    <property type="entry name" value="PGG_dom"/>
</dbReference>
<keyword evidence="2 8" id="KW-0812">Transmembrane</keyword>
<keyword evidence="3" id="KW-0677">Repeat</keyword>
<evidence type="ECO:0000256" key="8">
    <source>
        <dbReference type="SAM" id="Phobius"/>
    </source>
</evidence>
<sequence length="569" mass="61990">MSCDSNPVESINYMGAALYKSAARGETEVFNTYKGFELKSLLTPHHNTLLHVYLANPQLRGFSDSDSAPPLLLLILDKCPSLLTQPNTRGQTPLHVAARYGHSVVVKFLIQFQEKTARADPEQQETAEDAVKRMLRNTDLESNTPLHIAARYGHLEVVQELLESEDPDFPYSVNTKQESPLYIAARTGNGPLLDILVNKLKSVAHGGPHGRTALHAAAMAGDADATRIILEKRVNLTKERDEDGHTPLHYAAHLGHSAVVEELLKWDVSAAYVTDKKWEMTPLLMAARQGHGHIVNKIFSSCPDCCEKVDKIGWSFLHFVAFRNSPSDLCDKIFKSGEVSSLLGSVGSLIDAEDAHGITPQQVYDAFQASSEKCKPNKKGEQIEKLLEHIVNEVVAEAPVGPLLGDVVNVVADVSTDTDSFVKARDGHLIVGTLIATVTFAAAFTVPGGYKSEEGSEQGTPFLIHDAAFQAFVITDALAFIFSLSAVAVYLDTMSPFVSNPPISSSLKCATTFLALAILAIMVAFCTGTYVVLKPSPWLAITSCCIGLGIIFLAFVKDLFDRRRMNRSN</sequence>
<accession>A0A9W7JDQ2</accession>
<evidence type="ECO:0000256" key="7">
    <source>
        <dbReference type="PROSITE-ProRule" id="PRU00023"/>
    </source>
</evidence>
<feature type="transmembrane region" description="Helical" evidence="8">
    <location>
        <begin position="429"/>
        <end position="447"/>
    </location>
</feature>
<dbReference type="InterPro" id="IPR002110">
    <property type="entry name" value="Ankyrin_rpt"/>
</dbReference>
<dbReference type="PANTHER" id="PTHR24186">
    <property type="entry name" value="PROTEIN PHOSPHATASE 1 REGULATORY SUBUNIT"/>
    <property type="match status" value="1"/>
</dbReference>
<evidence type="ECO:0000256" key="6">
    <source>
        <dbReference type="ARBA" id="ARBA00023136"/>
    </source>
</evidence>
<evidence type="ECO:0000256" key="2">
    <source>
        <dbReference type="ARBA" id="ARBA00022692"/>
    </source>
</evidence>
<name>A0A9W7JDQ2_HIBTR</name>
<dbReference type="Pfam" id="PF13962">
    <property type="entry name" value="PGG"/>
    <property type="match status" value="1"/>
</dbReference>
<comment type="subcellular location">
    <subcellularLocation>
        <location evidence="1">Membrane</location>
        <topology evidence="1">Multi-pass membrane protein</topology>
    </subcellularLocation>
</comment>
<dbReference type="PROSITE" id="PS50088">
    <property type="entry name" value="ANK_REPEAT"/>
    <property type="match status" value="4"/>
</dbReference>
<evidence type="ECO:0000256" key="5">
    <source>
        <dbReference type="ARBA" id="ARBA00023043"/>
    </source>
</evidence>
<proteinExistence type="predicted"/>
<dbReference type="EMBL" id="BSYR01000056">
    <property type="protein sequence ID" value="GMJ09824.1"/>
    <property type="molecule type" value="Genomic_DNA"/>
</dbReference>
<evidence type="ECO:0000256" key="1">
    <source>
        <dbReference type="ARBA" id="ARBA00004141"/>
    </source>
</evidence>
<dbReference type="OrthoDB" id="643958at2759"/>
<protein>
    <recommendedName>
        <fullName evidence="9">PGG domain-containing protein</fullName>
    </recommendedName>
</protein>
<dbReference type="Pfam" id="PF00023">
    <property type="entry name" value="Ank"/>
    <property type="match status" value="1"/>
</dbReference>
<dbReference type="Gene3D" id="1.25.40.20">
    <property type="entry name" value="Ankyrin repeat-containing domain"/>
    <property type="match status" value="2"/>
</dbReference>
<keyword evidence="6 8" id="KW-0472">Membrane</keyword>
<organism evidence="10 11">
    <name type="scientific">Hibiscus trionum</name>
    <name type="common">Flower of an hour</name>
    <dbReference type="NCBI Taxonomy" id="183268"/>
    <lineage>
        <taxon>Eukaryota</taxon>
        <taxon>Viridiplantae</taxon>
        <taxon>Streptophyta</taxon>
        <taxon>Embryophyta</taxon>
        <taxon>Tracheophyta</taxon>
        <taxon>Spermatophyta</taxon>
        <taxon>Magnoliopsida</taxon>
        <taxon>eudicotyledons</taxon>
        <taxon>Gunneridae</taxon>
        <taxon>Pentapetalae</taxon>
        <taxon>rosids</taxon>
        <taxon>malvids</taxon>
        <taxon>Malvales</taxon>
        <taxon>Malvaceae</taxon>
        <taxon>Malvoideae</taxon>
        <taxon>Hibiscus</taxon>
    </lineage>
</organism>
<dbReference type="GO" id="GO:0005886">
    <property type="term" value="C:plasma membrane"/>
    <property type="evidence" value="ECO:0007669"/>
    <property type="project" value="TreeGrafter"/>
</dbReference>
<dbReference type="SUPFAM" id="SSF48403">
    <property type="entry name" value="Ankyrin repeat"/>
    <property type="match status" value="1"/>
</dbReference>
<evidence type="ECO:0000256" key="4">
    <source>
        <dbReference type="ARBA" id="ARBA00022989"/>
    </source>
</evidence>
<feature type="domain" description="PGG" evidence="9">
    <location>
        <begin position="423"/>
        <end position="532"/>
    </location>
</feature>
<dbReference type="AlphaFoldDB" id="A0A9W7JDQ2"/>
<feature type="transmembrane region" description="Helical" evidence="8">
    <location>
        <begin position="467"/>
        <end position="491"/>
    </location>
</feature>